<keyword evidence="2" id="KW-1185">Reference proteome</keyword>
<accession>A0ABV2QZ59</accession>
<proteinExistence type="predicted"/>
<organism evidence="1 2">
    <name type="scientific">Kaistia defluvii</name>
    <dbReference type="NCBI Taxonomy" id="410841"/>
    <lineage>
        <taxon>Bacteria</taxon>
        <taxon>Pseudomonadati</taxon>
        <taxon>Pseudomonadota</taxon>
        <taxon>Alphaproteobacteria</taxon>
        <taxon>Hyphomicrobiales</taxon>
        <taxon>Kaistiaceae</taxon>
        <taxon>Kaistia</taxon>
    </lineage>
</organism>
<comment type="caution">
    <text evidence="1">The sequence shown here is derived from an EMBL/GenBank/DDBJ whole genome shotgun (WGS) entry which is preliminary data.</text>
</comment>
<gene>
    <name evidence="1" type="ORF">ABIE08_002061</name>
</gene>
<dbReference type="RefSeq" id="WP_354550801.1">
    <property type="nucleotide sequence ID" value="NZ_JBEPSM010000001.1"/>
</dbReference>
<dbReference type="EMBL" id="JBEPSM010000001">
    <property type="protein sequence ID" value="MET4634148.1"/>
    <property type="molecule type" value="Genomic_DNA"/>
</dbReference>
<evidence type="ECO:0000313" key="2">
    <source>
        <dbReference type="Proteomes" id="UP001549321"/>
    </source>
</evidence>
<reference evidence="1 2" key="1">
    <citation type="submission" date="2024-06" db="EMBL/GenBank/DDBJ databases">
        <title>Sorghum-associated microbial communities from plants grown in Nebraska, USA.</title>
        <authorList>
            <person name="Schachtman D."/>
        </authorList>
    </citation>
    <scope>NUCLEOTIDE SEQUENCE [LARGE SCALE GENOMIC DNA]</scope>
    <source>
        <strain evidence="1 2">3207</strain>
    </source>
</reference>
<protein>
    <submittedName>
        <fullName evidence="1">Uncharacterized protein</fullName>
    </submittedName>
</protein>
<name>A0ABV2QZ59_9HYPH</name>
<dbReference type="Proteomes" id="UP001549321">
    <property type="component" value="Unassembled WGS sequence"/>
</dbReference>
<evidence type="ECO:0000313" key="1">
    <source>
        <dbReference type="EMBL" id="MET4634148.1"/>
    </source>
</evidence>
<sequence length="166" mass="18455">MATRLPCGATQRYLERQPEKLVVEGLRRWMQGCERGSATCWELAASLYAEELGSAEGRRVLGALAHWVEALRSWMDRPPGLSPSHCPRLCLDECCAVSMIAACQNHDEGSLLEAMERLILPEGHAEVVRATRNFAEALADTGQILIPVPQAVIHEIATRPCRRLFH</sequence>